<feature type="transmembrane region" description="Helical" evidence="1">
    <location>
        <begin position="95"/>
        <end position="115"/>
    </location>
</feature>
<dbReference type="OrthoDB" id="4794482at2"/>
<dbReference type="EMBL" id="JYIW01000008">
    <property type="protein sequence ID" value="KJL33828.1"/>
    <property type="molecule type" value="Genomic_DNA"/>
</dbReference>
<proteinExistence type="predicted"/>
<sequence length="171" mass="16945">MKRMPRHTLWVSIAGVVAVTAYAAFAAVQILVLNPLAAAPGLSLDEIRAQMSGAGEGLGGEGVFFVLGIGVVMAVGVALAAIVTKAPPIIPGMSMLALLMLGTLGYFVASFGPGMGLADTFGISGADASPWARPLYAVSALAAIAVVVGGVLSIRRARLEAAAAAAAAAAD</sequence>
<reference evidence="2 3" key="1">
    <citation type="submission" date="2015-02" db="EMBL/GenBank/DDBJ databases">
        <title>Draft genome sequences of ten Microbacterium spp. with emphasis on heavy metal contaminated environments.</title>
        <authorList>
            <person name="Corretto E."/>
        </authorList>
    </citation>
    <scope>NUCLEOTIDE SEQUENCE [LARGE SCALE GENOMIC DNA]</scope>
    <source>
        <strain evidence="2 3">BEL4b</strain>
    </source>
</reference>
<keyword evidence="1" id="KW-0812">Transmembrane</keyword>
<dbReference type="PATRIC" id="fig|82380.11.peg.65"/>
<gene>
    <name evidence="2" type="ORF">RS83_00064</name>
</gene>
<dbReference type="AlphaFoldDB" id="A0A0F0LL05"/>
<keyword evidence="1" id="KW-0472">Membrane</keyword>
<evidence type="ECO:0000256" key="1">
    <source>
        <dbReference type="SAM" id="Phobius"/>
    </source>
</evidence>
<comment type="caution">
    <text evidence="2">The sequence shown here is derived from an EMBL/GenBank/DDBJ whole genome shotgun (WGS) entry which is preliminary data.</text>
</comment>
<accession>A0A0F0LL05</accession>
<dbReference type="RefSeq" id="WP_045277506.1">
    <property type="nucleotide sequence ID" value="NZ_JYIW01000008.1"/>
</dbReference>
<keyword evidence="1" id="KW-1133">Transmembrane helix</keyword>
<evidence type="ECO:0000313" key="2">
    <source>
        <dbReference type="EMBL" id="KJL33828.1"/>
    </source>
</evidence>
<evidence type="ECO:0000313" key="3">
    <source>
        <dbReference type="Proteomes" id="UP000033640"/>
    </source>
</evidence>
<feature type="transmembrane region" description="Helical" evidence="1">
    <location>
        <begin position="135"/>
        <end position="154"/>
    </location>
</feature>
<dbReference type="Proteomes" id="UP000033640">
    <property type="component" value="Unassembled WGS sequence"/>
</dbReference>
<name>A0A0F0LL05_9MICO</name>
<protein>
    <submittedName>
        <fullName evidence="2">Uncharacterized protein</fullName>
    </submittedName>
</protein>
<organism evidence="2 3">
    <name type="scientific">Microbacterium oxydans</name>
    <dbReference type="NCBI Taxonomy" id="82380"/>
    <lineage>
        <taxon>Bacteria</taxon>
        <taxon>Bacillati</taxon>
        <taxon>Actinomycetota</taxon>
        <taxon>Actinomycetes</taxon>
        <taxon>Micrococcales</taxon>
        <taxon>Microbacteriaceae</taxon>
        <taxon>Microbacterium</taxon>
    </lineage>
</organism>
<feature type="transmembrane region" description="Helical" evidence="1">
    <location>
        <begin position="62"/>
        <end position="83"/>
    </location>
</feature>